<dbReference type="AlphaFoldDB" id="A0A7M1B2W3"/>
<proteinExistence type="predicted"/>
<accession>A0A7M1B2W3</accession>
<dbReference type="Proteomes" id="UP000593719">
    <property type="component" value="Chromosome"/>
</dbReference>
<reference evidence="1 2" key="1">
    <citation type="submission" date="2019-06" db="EMBL/GenBank/DDBJ databases">
        <title>Sulfurimonas gotlandica sp. nov., a chemoautotrophic and psychrotolerant epsilonproteobacterium isolated from a pelagic redoxcline, and an emended description of the genus Sulfurimonas.</title>
        <authorList>
            <person name="Wang S."/>
            <person name="Jiang L."/>
            <person name="Shao Z."/>
        </authorList>
    </citation>
    <scope>NUCLEOTIDE SEQUENCE [LARGE SCALE GENOMIC DNA]</scope>
    <source>
        <strain evidence="1 2">S2-6</strain>
    </source>
</reference>
<sequence length="148" mass="16687">MKNIFLILTLFNLLANAKEYKVVFDCSSGNASYIKSRMWLVGKTIDMIEEQGDTAKVALTLHGSCVAMVANDYDMIVPDEDVQDIKQSQQYLKKLAKRKNVTITACAMSLAHNAIEKTDVMPFVKISKNSFIDTIRYQNDGYALMSFK</sequence>
<organism evidence="1 2">
    <name type="scientific">Sulfurimonas sediminis</name>
    <dbReference type="NCBI Taxonomy" id="2590020"/>
    <lineage>
        <taxon>Bacteria</taxon>
        <taxon>Pseudomonadati</taxon>
        <taxon>Campylobacterota</taxon>
        <taxon>Epsilonproteobacteria</taxon>
        <taxon>Campylobacterales</taxon>
        <taxon>Sulfurimonadaceae</taxon>
        <taxon>Sulfurimonas</taxon>
    </lineage>
</organism>
<dbReference type="InterPro" id="IPR003787">
    <property type="entry name" value="Sulphur_relay_DsrE/F-like"/>
</dbReference>
<name>A0A7M1B2W3_9BACT</name>
<evidence type="ECO:0000313" key="1">
    <source>
        <dbReference type="EMBL" id="QOP43048.1"/>
    </source>
</evidence>
<protein>
    <submittedName>
        <fullName evidence="1">DsrE family protein</fullName>
    </submittedName>
</protein>
<gene>
    <name evidence="1" type="ORF">FJR45_03400</name>
</gene>
<dbReference type="Pfam" id="PF02635">
    <property type="entry name" value="DsrE"/>
    <property type="match status" value="1"/>
</dbReference>
<dbReference type="Gene3D" id="3.40.1260.10">
    <property type="entry name" value="DsrEFH-like"/>
    <property type="match status" value="1"/>
</dbReference>
<dbReference type="KEGG" id="ssei:FJR45_03400"/>
<dbReference type="SUPFAM" id="SSF75169">
    <property type="entry name" value="DsrEFH-like"/>
    <property type="match status" value="1"/>
</dbReference>
<dbReference type="EMBL" id="CP041235">
    <property type="protein sequence ID" value="QOP43048.1"/>
    <property type="molecule type" value="Genomic_DNA"/>
</dbReference>
<dbReference type="RefSeq" id="WP_193151357.1">
    <property type="nucleotide sequence ID" value="NZ_CP041235.1"/>
</dbReference>
<evidence type="ECO:0000313" key="2">
    <source>
        <dbReference type="Proteomes" id="UP000593719"/>
    </source>
</evidence>
<keyword evidence="2" id="KW-1185">Reference proteome</keyword>
<dbReference type="InterPro" id="IPR027396">
    <property type="entry name" value="DsrEFH-like"/>
</dbReference>